<dbReference type="InterPro" id="IPR032854">
    <property type="entry name" value="ALKBH3"/>
</dbReference>
<protein>
    <submittedName>
        <fullName evidence="10">Alkylated DNA repair dioxygenase AlkB</fullName>
    </submittedName>
</protein>
<comment type="cofactor">
    <cofactor evidence="1">
        <name>Fe(2+)</name>
        <dbReference type="ChEBI" id="CHEBI:29033"/>
    </cofactor>
</comment>
<evidence type="ECO:0000313" key="11">
    <source>
        <dbReference type="Proteomes" id="UP000295468"/>
    </source>
</evidence>
<dbReference type="SUPFAM" id="SSF51197">
    <property type="entry name" value="Clavaminate synthase-like"/>
    <property type="match status" value="1"/>
</dbReference>
<keyword evidence="7" id="KW-0408">Iron</keyword>
<comment type="caution">
    <text evidence="10">The sequence shown here is derived from an EMBL/GenBank/DDBJ whole genome shotgun (WGS) entry which is preliminary data.</text>
</comment>
<evidence type="ECO:0000256" key="5">
    <source>
        <dbReference type="ARBA" id="ARBA00022964"/>
    </source>
</evidence>
<dbReference type="GO" id="GO:0016705">
    <property type="term" value="F:oxidoreductase activity, acting on paired donors, with incorporation or reduction of molecular oxygen"/>
    <property type="evidence" value="ECO:0007669"/>
    <property type="project" value="UniProtKB-ARBA"/>
</dbReference>
<keyword evidence="6" id="KW-0560">Oxidoreductase</keyword>
<dbReference type="GO" id="GO:0051213">
    <property type="term" value="F:dioxygenase activity"/>
    <property type="evidence" value="ECO:0007669"/>
    <property type="project" value="UniProtKB-KW"/>
</dbReference>
<evidence type="ECO:0000256" key="1">
    <source>
        <dbReference type="ARBA" id="ARBA00001954"/>
    </source>
</evidence>
<dbReference type="EMBL" id="SNYI01000002">
    <property type="protein sequence ID" value="TDQ30955.1"/>
    <property type="molecule type" value="Genomic_DNA"/>
</dbReference>
<keyword evidence="11" id="KW-1185">Reference proteome</keyword>
<dbReference type="RefSeq" id="WP_133643820.1">
    <property type="nucleotide sequence ID" value="NZ_SNYI01000002.1"/>
</dbReference>
<accession>A0A4R6TMR2</accession>
<evidence type="ECO:0000256" key="8">
    <source>
        <dbReference type="ARBA" id="ARBA00023204"/>
    </source>
</evidence>
<evidence type="ECO:0000313" key="10">
    <source>
        <dbReference type="EMBL" id="TDQ30955.1"/>
    </source>
</evidence>
<dbReference type="InterPro" id="IPR005123">
    <property type="entry name" value="Oxoglu/Fe-dep_dioxygenase_dom"/>
</dbReference>
<proteinExistence type="predicted"/>
<feature type="domain" description="Fe2OG dioxygenase" evidence="9">
    <location>
        <begin position="101"/>
        <end position="198"/>
    </location>
</feature>
<evidence type="ECO:0000259" key="9">
    <source>
        <dbReference type="PROSITE" id="PS51471"/>
    </source>
</evidence>
<dbReference type="GO" id="GO:0006307">
    <property type="term" value="P:DNA alkylation repair"/>
    <property type="evidence" value="ECO:0007669"/>
    <property type="project" value="InterPro"/>
</dbReference>
<organism evidence="10 11">
    <name type="scientific">Zeaxanthinibacter enoshimensis</name>
    <dbReference type="NCBI Taxonomy" id="392009"/>
    <lineage>
        <taxon>Bacteria</taxon>
        <taxon>Pseudomonadati</taxon>
        <taxon>Bacteroidota</taxon>
        <taxon>Flavobacteriia</taxon>
        <taxon>Flavobacteriales</taxon>
        <taxon>Flavobacteriaceae</taxon>
        <taxon>Zeaxanthinibacter</taxon>
    </lineage>
</organism>
<dbReference type="PROSITE" id="PS51471">
    <property type="entry name" value="FE2OG_OXY"/>
    <property type="match status" value="1"/>
</dbReference>
<evidence type="ECO:0000256" key="2">
    <source>
        <dbReference type="ARBA" id="ARBA00022723"/>
    </source>
</evidence>
<dbReference type="FunFam" id="2.60.120.590:FF:000004">
    <property type="entry name" value="DNA oxidative demethylase ALKBH2"/>
    <property type="match status" value="1"/>
</dbReference>
<dbReference type="GO" id="GO:0140097">
    <property type="term" value="F:catalytic activity, acting on DNA"/>
    <property type="evidence" value="ECO:0007669"/>
    <property type="project" value="UniProtKB-ARBA"/>
</dbReference>
<dbReference type="GO" id="GO:0046872">
    <property type="term" value="F:metal ion binding"/>
    <property type="evidence" value="ECO:0007669"/>
    <property type="project" value="UniProtKB-KW"/>
</dbReference>
<gene>
    <name evidence="10" type="ORF">CLV82_1653</name>
</gene>
<dbReference type="InterPro" id="IPR027450">
    <property type="entry name" value="AlkB-like"/>
</dbReference>
<dbReference type="PANTHER" id="PTHR31212:SF4">
    <property type="entry name" value="ALPHA-KETOGLUTARATE-DEPENDENT DIOXYGENASE ALKB HOMOLOG 3"/>
    <property type="match status" value="1"/>
</dbReference>
<dbReference type="Gene3D" id="2.60.120.590">
    <property type="entry name" value="Alpha-ketoglutarate-dependent dioxygenase AlkB-like"/>
    <property type="match status" value="1"/>
</dbReference>
<evidence type="ECO:0000256" key="4">
    <source>
        <dbReference type="ARBA" id="ARBA00022842"/>
    </source>
</evidence>
<keyword evidence="3" id="KW-0227">DNA damage</keyword>
<dbReference type="GO" id="GO:0016787">
    <property type="term" value="F:hydrolase activity"/>
    <property type="evidence" value="ECO:0007669"/>
    <property type="project" value="UniProtKB-ARBA"/>
</dbReference>
<keyword evidence="2" id="KW-0479">Metal-binding</keyword>
<keyword evidence="5 10" id="KW-0223">Dioxygenase</keyword>
<evidence type="ECO:0000256" key="6">
    <source>
        <dbReference type="ARBA" id="ARBA00023002"/>
    </source>
</evidence>
<keyword evidence="8" id="KW-0234">DNA repair</keyword>
<evidence type="ECO:0000256" key="7">
    <source>
        <dbReference type="ARBA" id="ARBA00023004"/>
    </source>
</evidence>
<dbReference type="Proteomes" id="UP000295468">
    <property type="component" value="Unassembled WGS sequence"/>
</dbReference>
<dbReference type="PANTHER" id="PTHR31212">
    <property type="entry name" value="ALPHA-KETOGLUTARATE-DEPENDENT DIOXYGENASE ALKB HOMOLOG 3"/>
    <property type="match status" value="1"/>
</dbReference>
<dbReference type="InterPro" id="IPR037151">
    <property type="entry name" value="AlkB-like_sf"/>
</dbReference>
<dbReference type="OrthoDB" id="190276at2"/>
<keyword evidence="4" id="KW-0460">Magnesium</keyword>
<evidence type="ECO:0000256" key="3">
    <source>
        <dbReference type="ARBA" id="ARBA00022763"/>
    </source>
</evidence>
<sequence>MENLLLPSENLLPFDGLVHYHGAVMDQKTATRYMERLLGEIAWEHDELLMFGKRITTKRKVAWYGTRPFEYTYSRVTRKALPWTPLLNELKHIAEVESGESYNSCLLNLYHHGEEGMGWHSDNEKELLKGAAIASMSFGAVRKFAFKHRDTKETVSLYLDPGSLLIMKGVTQEHWVHRLPPSKRISQPRINLTFRTIA</sequence>
<dbReference type="GO" id="GO:0032451">
    <property type="term" value="F:demethylase activity"/>
    <property type="evidence" value="ECO:0007669"/>
    <property type="project" value="UniProtKB-ARBA"/>
</dbReference>
<reference evidence="10 11" key="1">
    <citation type="submission" date="2019-03" db="EMBL/GenBank/DDBJ databases">
        <title>Genomic Encyclopedia of Archaeal and Bacterial Type Strains, Phase II (KMG-II): from individual species to whole genera.</title>
        <authorList>
            <person name="Goeker M."/>
        </authorList>
    </citation>
    <scope>NUCLEOTIDE SEQUENCE [LARGE SCALE GENOMIC DNA]</scope>
    <source>
        <strain evidence="10 11">DSM 18435</strain>
    </source>
</reference>
<dbReference type="AlphaFoldDB" id="A0A4R6TMR2"/>
<name>A0A4R6TMR2_9FLAO</name>
<dbReference type="Pfam" id="PF13532">
    <property type="entry name" value="2OG-FeII_Oxy_2"/>
    <property type="match status" value="1"/>
</dbReference>